<comment type="caution">
    <text evidence="1">The sequence shown here is derived from an EMBL/GenBank/DDBJ whole genome shotgun (WGS) entry which is preliminary data.</text>
</comment>
<protein>
    <recommendedName>
        <fullName evidence="3">Tetratricopeptide repeat protein</fullName>
    </recommendedName>
</protein>
<reference evidence="1 2" key="1">
    <citation type="submission" date="2023-06" db="EMBL/GenBank/DDBJ databases">
        <title>Azospirillum isscasensis sp.nov, a bacterium isolated from rhizosphere soil of rice.</title>
        <authorList>
            <person name="Wang H."/>
        </authorList>
    </citation>
    <scope>NUCLEOTIDE SEQUENCE [LARGE SCALE GENOMIC DNA]</scope>
    <source>
        <strain evidence="1 2">C340-1</strain>
    </source>
</reference>
<dbReference type="RefSeq" id="WP_306711827.1">
    <property type="nucleotide sequence ID" value="NZ_JAUJFI010000250.1"/>
</dbReference>
<sequence>EEALRSLDEALRSGSLSAAARFAALRGLLAGRGHDDAVDSVGRAVEDLDFTAARAALERLAAAWNRERDRETTP</sequence>
<feature type="non-terminal residue" evidence="1">
    <location>
        <position position="1"/>
    </location>
</feature>
<evidence type="ECO:0008006" key="3">
    <source>
        <dbReference type="Google" id="ProtNLM"/>
    </source>
</evidence>
<name>A0ABU0WQD9_9PROT</name>
<dbReference type="EMBL" id="JAUJFI010000250">
    <property type="protein sequence ID" value="MDQ2106456.1"/>
    <property type="molecule type" value="Genomic_DNA"/>
</dbReference>
<dbReference type="Proteomes" id="UP001227317">
    <property type="component" value="Unassembled WGS sequence"/>
</dbReference>
<proteinExistence type="predicted"/>
<evidence type="ECO:0000313" key="1">
    <source>
        <dbReference type="EMBL" id="MDQ2106456.1"/>
    </source>
</evidence>
<evidence type="ECO:0000313" key="2">
    <source>
        <dbReference type="Proteomes" id="UP001227317"/>
    </source>
</evidence>
<organism evidence="1 2">
    <name type="scientific">Azospirillum isscasi</name>
    <dbReference type="NCBI Taxonomy" id="3053926"/>
    <lineage>
        <taxon>Bacteria</taxon>
        <taxon>Pseudomonadati</taxon>
        <taxon>Pseudomonadota</taxon>
        <taxon>Alphaproteobacteria</taxon>
        <taxon>Rhodospirillales</taxon>
        <taxon>Azospirillaceae</taxon>
        <taxon>Azospirillum</taxon>
    </lineage>
</organism>
<keyword evidence="2" id="KW-1185">Reference proteome</keyword>
<accession>A0ABU0WQD9</accession>
<gene>
    <name evidence="1" type="ORF">QSG27_27455</name>
</gene>